<name>A0A317V5M6_ASPEC</name>
<keyword evidence="1" id="KW-0472">Membrane</keyword>
<dbReference type="EMBL" id="MSFU01000020">
    <property type="protein sequence ID" value="PWY68207.1"/>
    <property type="molecule type" value="Genomic_DNA"/>
</dbReference>
<keyword evidence="1" id="KW-0812">Transmembrane</keyword>
<gene>
    <name evidence="2" type="ORF">BO83DRAFT_88271</name>
</gene>
<organism evidence="2 3">
    <name type="scientific">Aspergillus eucalypticola (strain CBS 122712 / IBT 29274)</name>
    <dbReference type="NCBI Taxonomy" id="1448314"/>
    <lineage>
        <taxon>Eukaryota</taxon>
        <taxon>Fungi</taxon>
        <taxon>Dikarya</taxon>
        <taxon>Ascomycota</taxon>
        <taxon>Pezizomycotina</taxon>
        <taxon>Eurotiomycetes</taxon>
        <taxon>Eurotiomycetidae</taxon>
        <taxon>Eurotiales</taxon>
        <taxon>Aspergillaceae</taxon>
        <taxon>Aspergillus</taxon>
        <taxon>Aspergillus subgen. Circumdati</taxon>
    </lineage>
</organism>
<dbReference type="GeneID" id="37059639"/>
<keyword evidence="3" id="KW-1185">Reference proteome</keyword>
<dbReference type="RefSeq" id="XP_025385887.1">
    <property type="nucleotide sequence ID" value="XM_025537677.1"/>
</dbReference>
<reference evidence="2" key="1">
    <citation type="submission" date="2016-12" db="EMBL/GenBank/DDBJ databases">
        <title>The genomes of Aspergillus section Nigri reveals drivers in fungal speciation.</title>
        <authorList>
            <consortium name="DOE Joint Genome Institute"/>
            <person name="Vesth T.C."/>
            <person name="Nybo J."/>
            <person name="Theobald S."/>
            <person name="Brandl J."/>
            <person name="Frisvad J.C."/>
            <person name="Nielsen K.F."/>
            <person name="Lyhne E.K."/>
            <person name="Kogle M.E."/>
            <person name="Kuo A."/>
            <person name="Riley R."/>
            <person name="Clum A."/>
            <person name="Nolan M."/>
            <person name="Lipzen A."/>
            <person name="Salamov A."/>
            <person name="Henrissat B."/>
            <person name="Wiebenga A."/>
            <person name="De vries R.P."/>
            <person name="Grigoriev I.V."/>
            <person name="Mortensen U.H."/>
            <person name="Andersen M.R."/>
            <person name="Baker S.E."/>
        </authorList>
    </citation>
    <scope>NUCLEOTIDE SEQUENCE</scope>
    <source>
        <strain evidence="2">CBS 122712</strain>
    </source>
</reference>
<feature type="transmembrane region" description="Helical" evidence="1">
    <location>
        <begin position="16"/>
        <end position="36"/>
    </location>
</feature>
<feature type="transmembrane region" description="Helical" evidence="1">
    <location>
        <begin position="57"/>
        <end position="77"/>
    </location>
</feature>
<dbReference type="AlphaFoldDB" id="A0A317V5M6"/>
<protein>
    <submittedName>
        <fullName evidence="2">Uncharacterized protein</fullName>
    </submittedName>
</protein>
<dbReference type="Proteomes" id="UP000246171">
    <property type="component" value="Unassembled WGS sequence"/>
</dbReference>
<proteinExistence type="predicted"/>
<comment type="caution">
    <text evidence="2">The sequence shown here is derived from an EMBL/GenBank/DDBJ whole genome shotgun (WGS) entry which is preliminary data.</text>
</comment>
<evidence type="ECO:0000256" key="1">
    <source>
        <dbReference type="SAM" id="Phobius"/>
    </source>
</evidence>
<accession>A0A317V5M6</accession>
<evidence type="ECO:0000313" key="3">
    <source>
        <dbReference type="Proteomes" id="UP000246171"/>
    </source>
</evidence>
<evidence type="ECO:0000313" key="2">
    <source>
        <dbReference type="EMBL" id="PWY68207.1"/>
    </source>
</evidence>
<dbReference type="VEuPathDB" id="FungiDB:BO83DRAFT_88271"/>
<keyword evidence="1" id="KW-1133">Transmembrane helix</keyword>
<sequence>MGYVDTRRVSAGSNTILSYHILSFPVCLVFHTFSTLEYKIISMELHRLGVSLASNCGLLESGCVWFISVGFTVFWLMGRDY</sequence>